<reference evidence="2" key="1">
    <citation type="submission" date="2016-08" db="EMBL/GenBank/DDBJ databases">
        <authorList>
            <person name="Varghese N."/>
            <person name="Submissions Spin"/>
        </authorList>
    </citation>
    <scope>NUCLEOTIDE SEQUENCE [LARGE SCALE GENOMIC DNA]</scope>
    <source>
        <strain evidence="2">R-53144</strain>
    </source>
</reference>
<organism evidence="1 2">
    <name type="scientific">Gilliamella intestini</name>
    <dbReference type="NCBI Taxonomy" id="1798183"/>
    <lineage>
        <taxon>Bacteria</taxon>
        <taxon>Pseudomonadati</taxon>
        <taxon>Pseudomonadota</taxon>
        <taxon>Gammaproteobacteria</taxon>
        <taxon>Orbales</taxon>
        <taxon>Orbaceae</taxon>
        <taxon>Gilliamella</taxon>
    </lineage>
</organism>
<gene>
    <name evidence="1" type="ORF">GA0061080_102645</name>
</gene>
<proteinExistence type="predicted"/>
<dbReference type="AlphaFoldDB" id="A0A1C4BYE8"/>
<keyword evidence="2" id="KW-1185">Reference proteome</keyword>
<dbReference type="STRING" id="1798183.GA0061080_102645"/>
<evidence type="ECO:0000313" key="1">
    <source>
        <dbReference type="EMBL" id="SCC11887.1"/>
    </source>
</evidence>
<evidence type="ECO:0000313" key="2">
    <source>
        <dbReference type="Proteomes" id="UP000199698"/>
    </source>
</evidence>
<accession>A0A1C4BYE8</accession>
<dbReference type="RefSeq" id="WP_091123802.1">
    <property type="nucleotide sequence ID" value="NZ_FMBA01000026.1"/>
</dbReference>
<sequence>MEKYKITKVDADKAGKKFYGEFYLCFHVDRELLKLNKKILNLEARLSKKHPTFSVQDFRDYVLSGGCSNKNVKVYILNLIDAYMLNRRHKDELN</sequence>
<dbReference type="Proteomes" id="UP000199698">
    <property type="component" value="Unassembled WGS sequence"/>
</dbReference>
<dbReference type="EMBL" id="FMBA01000026">
    <property type="protein sequence ID" value="SCC11887.1"/>
    <property type="molecule type" value="Genomic_DNA"/>
</dbReference>
<protein>
    <submittedName>
        <fullName evidence="1">Uncharacterized protein</fullName>
    </submittedName>
</protein>
<name>A0A1C4BYE8_9GAMM</name>